<feature type="transmembrane region" description="Helical" evidence="5">
    <location>
        <begin position="198"/>
        <end position="218"/>
    </location>
</feature>
<evidence type="ECO:0000256" key="2">
    <source>
        <dbReference type="ARBA" id="ARBA00022692"/>
    </source>
</evidence>
<protein>
    <submittedName>
        <fullName evidence="6">Uncharacterized protein</fullName>
    </submittedName>
</protein>
<evidence type="ECO:0000313" key="6">
    <source>
        <dbReference type="EMBL" id="CAD2161315.1"/>
    </source>
</evidence>
<evidence type="ECO:0000256" key="4">
    <source>
        <dbReference type="ARBA" id="ARBA00023136"/>
    </source>
</evidence>
<dbReference type="InterPro" id="IPR053286">
    <property type="entry name" value="Nematode_rcpt-like_srab"/>
</dbReference>
<gene>
    <name evidence="6" type="ORF">MENT_LOCUS14765</name>
</gene>
<dbReference type="Pfam" id="PF10292">
    <property type="entry name" value="7TM_GPCR_Srab"/>
    <property type="match status" value="1"/>
</dbReference>
<evidence type="ECO:0000256" key="3">
    <source>
        <dbReference type="ARBA" id="ARBA00022989"/>
    </source>
</evidence>
<comment type="subcellular location">
    <subcellularLocation>
        <location evidence="1">Membrane</location>
        <topology evidence="1">Multi-pass membrane protein</topology>
    </subcellularLocation>
</comment>
<feature type="transmembrane region" description="Helical" evidence="5">
    <location>
        <begin position="55"/>
        <end position="77"/>
    </location>
</feature>
<feature type="transmembrane region" description="Helical" evidence="5">
    <location>
        <begin position="264"/>
        <end position="287"/>
    </location>
</feature>
<reference evidence="6 7" key="1">
    <citation type="submission" date="2020-08" db="EMBL/GenBank/DDBJ databases">
        <authorList>
            <person name="Koutsovoulos G."/>
            <person name="Danchin GJ E."/>
        </authorList>
    </citation>
    <scope>NUCLEOTIDE SEQUENCE [LARGE SCALE GENOMIC DNA]</scope>
</reference>
<proteinExistence type="predicted"/>
<keyword evidence="4 5" id="KW-0472">Membrane</keyword>
<feature type="transmembrane region" description="Helical" evidence="5">
    <location>
        <begin position="106"/>
        <end position="128"/>
    </location>
</feature>
<accession>A0A6V7UMD5</accession>
<feature type="transmembrane region" description="Helical" evidence="5">
    <location>
        <begin position="22"/>
        <end position="43"/>
    </location>
</feature>
<dbReference type="InterPro" id="IPR019408">
    <property type="entry name" value="7TM_GPCR_serpentine_rcpt_Srab"/>
</dbReference>
<dbReference type="GO" id="GO:0016020">
    <property type="term" value="C:membrane"/>
    <property type="evidence" value="ECO:0007669"/>
    <property type="project" value="UniProtKB-SubCell"/>
</dbReference>
<dbReference type="AlphaFoldDB" id="A0A6V7UMD5"/>
<dbReference type="PANTHER" id="PTHR46561:SF11">
    <property type="entry name" value="SERPENTINE RECEPTOR CLASS ALPHA_BETA-14"/>
    <property type="match status" value="1"/>
</dbReference>
<feature type="transmembrane region" description="Helical" evidence="5">
    <location>
        <begin position="149"/>
        <end position="171"/>
    </location>
</feature>
<comment type="caution">
    <text evidence="6">The sequence shown here is derived from an EMBL/GenBank/DDBJ whole genome shotgun (WGS) entry which is preliminary data.</text>
</comment>
<dbReference type="EMBL" id="CAJEWN010000084">
    <property type="protein sequence ID" value="CAD2161315.1"/>
    <property type="molecule type" value="Genomic_DNA"/>
</dbReference>
<evidence type="ECO:0000256" key="1">
    <source>
        <dbReference type="ARBA" id="ARBA00004141"/>
    </source>
</evidence>
<dbReference type="PANTHER" id="PTHR46561">
    <property type="entry name" value="SERPENTINE RECEPTOR, CLASS AB (CLASS A-LIKE)-RELATED"/>
    <property type="match status" value="1"/>
</dbReference>
<evidence type="ECO:0000313" key="7">
    <source>
        <dbReference type="Proteomes" id="UP000580250"/>
    </source>
</evidence>
<sequence length="351" mass="41226">MDNNSSDCLLARDIILTKYAQIARIIMLIFNTIPVILFVFLFLDYKKYRLALHGNLKLIYVFIVLSSMNIVAGYFLVEFRHIFLTISDPNGTNPCSMLCPLWYSLLSRGCFGFVFSCSMPLLHFCAVLERWRATKLARKYENEDRKFGIFVVIIVMTISLLYFAFYAYIVLDDYNMEWNKMLAYNATVTNRSNLLSIYQTYFMLFILALTILGDYLLLRKNGKMRRMVFSNSNQQLNNNGYSLAENYQFHENLLAIRFILPLDIAYGLTNSIYFGLVIILRSFQYVIPFSVFLANYNLITVLQLVYISTAFVFFRRYINFNRSGRQNHLTSIQPTEQLGKKYFEQLNLQWN</sequence>
<keyword evidence="2 5" id="KW-0812">Transmembrane</keyword>
<keyword evidence="3 5" id="KW-1133">Transmembrane helix</keyword>
<dbReference type="Proteomes" id="UP000580250">
    <property type="component" value="Unassembled WGS sequence"/>
</dbReference>
<evidence type="ECO:0000256" key="5">
    <source>
        <dbReference type="SAM" id="Phobius"/>
    </source>
</evidence>
<name>A0A6V7UMD5_MELEN</name>
<feature type="transmembrane region" description="Helical" evidence="5">
    <location>
        <begin position="293"/>
        <end position="314"/>
    </location>
</feature>
<organism evidence="6 7">
    <name type="scientific">Meloidogyne enterolobii</name>
    <name type="common">Root-knot nematode worm</name>
    <name type="synonym">Meloidogyne mayaguensis</name>
    <dbReference type="NCBI Taxonomy" id="390850"/>
    <lineage>
        <taxon>Eukaryota</taxon>
        <taxon>Metazoa</taxon>
        <taxon>Ecdysozoa</taxon>
        <taxon>Nematoda</taxon>
        <taxon>Chromadorea</taxon>
        <taxon>Rhabditida</taxon>
        <taxon>Tylenchina</taxon>
        <taxon>Tylenchomorpha</taxon>
        <taxon>Tylenchoidea</taxon>
        <taxon>Meloidogynidae</taxon>
        <taxon>Meloidogyninae</taxon>
        <taxon>Meloidogyne</taxon>
    </lineage>
</organism>